<dbReference type="SUPFAM" id="SSF56601">
    <property type="entry name" value="beta-lactamase/transpeptidase-like"/>
    <property type="match status" value="1"/>
</dbReference>
<comment type="function">
    <text evidence="1">Removes C-terminal D-alanyl residues from sugar-peptide cell wall precursors.</text>
</comment>
<evidence type="ECO:0000256" key="2">
    <source>
        <dbReference type="ARBA" id="ARBA00004752"/>
    </source>
</evidence>
<dbReference type="InterPro" id="IPR001967">
    <property type="entry name" value="Peptidase_S11_N"/>
</dbReference>
<keyword evidence="19" id="KW-1185">Reference proteome</keyword>
<evidence type="ECO:0000256" key="15">
    <source>
        <dbReference type="RuleBase" id="RU004016"/>
    </source>
</evidence>
<comment type="catalytic activity">
    <reaction evidence="12">
        <text>Preferential cleavage: (Ac)2-L-Lys-D-Ala-|-D-Ala. Also transpeptidation of peptidyl-alanyl moieties that are N-acyl substituents of D-alanine.</text>
        <dbReference type="EC" id="3.4.16.4"/>
    </reaction>
</comment>
<evidence type="ECO:0000256" key="12">
    <source>
        <dbReference type="ARBA" id="ARBA00034000"/>
    </source>
</evidence>
<evidence type="ECO:0000256" key="9">
    <source>
        <dbReference type="ARBA" id="ARBA00022960"/>
    </source>
</evidence>
<evidence type="ECO:0000313" key="18">
    <source>
        <dbReference type="EMBL" id="SFG01028.1"/>
    </source>
</evidence>
<keyword evidence="5 18" id="KW-0121">Carboxypeptidase</keyword>
<keyword evidence="10" id="KW-0573">Peptidoglycan synthesis</keyword>
<dbReference type="PANTHER" id="PTHR21581:SF6">
    <property type="entry name" value="TRAFFICKING PROTEIN PARTICLE COMPLEX SUBUNIT 12"/>
    <property type="match status" value="1"/>
</dbReference>
<evidence type="ECO:0000256" key="14">
    <source>
        <dbReference type="PIRSR" id="PIRSR618044-2"/>
    </source>
</evidence>
<accession>A0A1I2NBZ0</accession>
<dbReference type="STRING" id="1045558.SAMN05216175_102401"/>
<dbReference type="InterPro" id="IPR037167">
    <property type="entry name" value="Peptidase_S11_C_sf"/>
</dbReference>
<keyword evidence="6" id="KW-0645">Protease</keyword>
<dbReference type="InterPro" id="IPR012338">
    <property type="entry name" value="Beta-lactam/transpept-like"/>
</dbReference>
<dbReference type="Pfam" id="PF00768">
    <property type="entry name" value="Peptidase_S11"/>
    <property type="match status" value="1"/>
</dbReference>
<dbReference type="UniPathway" id="UPA00219"/>
<dbReference type="Pfam" id="PF07943">
    <property type="entry name" value="PBP5_C"/>
    <property type="match status" value="1"/>
</dbReference>
<evidence type="ECO:0000256" key="4">
    <source>
        <dbReference type="ARBA" id="ARBA00012448"/>
    </source>
</evidence>
<evidence type="ECO:0000256" key="7">
    <source>
        <dbReference type="ARBA" id="ARBA00022729"/>
    </source>
</evidence>
<dbReference type="InterPro" id="IPR015956">
    <property type="entry name" value="Peniciliin-bd_prot_C_sf"/>
</dbReference>
<evidence type="ECO:0000256" key="6">
    <source>
        <dbReference type="ARBA" id="ARBA00022670"/>
    </source>
</evidence>
<dbReference type="InterPro" id="IPR012907">
    <property type="entry name" value="Peptidase_S11_C"/>
</dbReference>
<feature type="active site" description="Acyl-ester intermediate" evidence="13">
    <location>
        <position position="63"/>
    </location>
</feature>
<dbReference type="Gene3D" id="3.40.710.10">
    <property type="entry name" value="DD-peptidase/beta-lactamase superfamily"/>
    <property type="match status" value="1"/>
</dbReference>
<dbReference type="SMART" id="SM00936">
    <property type="entry name" value="PBP5_C"/>
    <property type="match status" value="1"/>
</dbReference>
<evidence type="ECO:0000256" key="8">
    <source>
        <dbReference type="ARBA" id="ARBA00022801"/>
    </source>
</evidence>
<evidence type="ECO:0000256" key="5">
    <source>
        <dbReference type="ARBA" id="ARBA00022645"/>
    </source>
</evidence>
<keyword evidence="9" id="KW-0133">Cell shape</keyword>
<keyword evidence="7 16" id="KW-0732">Signal</keyword>
<evidence type="ECO:0000313" key="19">
    <source>
        <dbReference type="Proteomes" id="UP000198623"/>
    </source>
</evidence>
<dbReference type="InterPro" id="IPR018044">
    <property type="entry name" value="Peptidase_S11"/>
</dbReference>
<comment type="pathway">
    <text evidence="2">Cell wall biogenesis; peptidoglycan biosynthesis.</text>
</comment>
<reference evidence="19" key="1">
    <citation type="submission" date="2016-10" db="EMBL/GenBank/DDBJ databases">
        <authorList>
            <person name="Varghese N."/>
            <person name="Submissions S."/>
        </authorList>
    </citation>
    <scope>NUCLEOTIDE SEQUENCE [LARGE SCALE GENOMIC DNA]</scope>
    <source>
        <strain evidence="19">CGMCC 1.10971</strain>
    </source>
</reference>
<organism evidence="18 19">
    <name type="scientific">Neptunomonas qingdaonensis</name>
    <dbReference type="NCBI Taxonomy" id="1045558"/>
    <lineage>
        <taxon>Bacteria</taxon>
        <taxon>Pseudomonadati</taxon>
        <taxon>Pseudomonadota</taxon>
        <taxon>Gammaproteobacteria</taxon>
        <taxon>Oceanospirillales</taxon>
        <taxon>Oceanospirillaceae</taxon>
        <taxon>Neptunomonas</taxon>
    </lineage>
</organism>
<dbReference type="PRINTS" id="PR00725">
    <property type="entry name" value="DADACBPTASE1"/>
</dbReference>
<evidence type="ECO:0000256" key="13">
    <source>
        <dbReference type="PIRSR" id="PIRSR618044-1"/>
    </source>
</evidence>
<proteinExistence type="inferred from homology"/>
<dbReference type="Gene3D" id="2.60.410.10">
    <property type="entry name" value="D-Ala-D-Ala carboxypeptidase, C-terminal domain"/>
    <property type="match status" value="1"/>
</dbReference>
<name>A0A1I2NBZ0_9GAMM</name>
<dbReference type="GO" id="GO:0009252">
    <property type="term" value="P:peptidoglycan biosynthetic process"/>
    <property type="evidence" value="ECO:0007669"/>
    <property type="project" value="UniProtKB-UniPathway"/>
</dbReference>
<dbReference type="SUPFAM" id="SSF69189">
    <property type="entry name" value="Penicillin-binding protein associated domain"/>
    <property type="match status" value="1"/>
</dbReference>
<protein>
    <recommendedName>
        <fullName evidence="4">serine-type D-Ala-D-Ala carboxypeptidase</fullName>
        <ecNumber evidence="4">3.4.16.4</ecNumber>
    </recommendedName>
</protein>
<evidence type="ECO:0000256" key="16">
    <source>
        <dbReference type="SAM" id="SignalP"/>
    </source>
</evidence>
<dbReference type="GO" id="GO:0071555">
    <property type="term" value="P:cell wall organization"/>
    <property type="evidence" value="ECO:0007669"/>
    <property type="project" value="UniProtKB-KW"/>
</dbReference>
<feature type="active site" evidence="13">
    <location>
        <position position="123"/>
    </location>
</feature>
<keyword evidence="11" id="KW-0961">Cell wall biogenesis/degradation</keyword>
<feature type="chain" id="PRO_5011698803" description="serine-type D-Ala-D-Ala carboxypeptidase" evidence="16">
    <location>
        <begin position="24"/>
        <end position="385"/>
    </location>
</feature>
<dbReference type="GO" id="GO:0008360">
    <property type="term" value="P:regulation of cell shape"/>
    <property type="evidence" value="ECO:0007669"/>
    <property type="project" value="UniProtKB-KW"/>
</dbReference>
<comment type="similarity">
    <text evidence="3 15">Belongs to the peptidase S11 family.</text>
</comment>
<dbReference type="GO" id="GO:0009002">
    <property type="term" value="F:serine-type D-Ala-D-Ala carboxypeptidase activity"/>
    <property type="evidence" value="ECO:0007669"/>
    <property type="project" value="UniProtKB-EC"/>
</dbReference>
<gene>
    <name evidence="18" type="ORF">SAMN05216175_102401</name>
</gene>
<feature type="active site" description="Proton acceptor" evidence="13">
    <location>
        <position position="66"/>
    </location>
</feature>
<evidence type="ECO:0000259" key="17">
    <source>
        <dbReference type="SMART" id="SM00936"/>
    </source>
</evidence>
<feature type="binding site" evidence="14">
    <location>
        <position position="225"/>
    </location>
    <ligand>
        <name>substrate</name>
    </ligand>
</feature>
<dbReference type="EC" id="3.4.16.4" evidence="4"/>
<feature type="domain" description="Peptidase S11 D-Ala-D-Ala carboxypeptidase A C-terminal" evidence="17">
    <location>
        <begin position="275"/>
        <end position="365"/>
    </location>
</feature>
<keyword evidence="8" id="KW-0378">Hydrolase</keyword>
<evidence type="ECO:0000256" key="1">
    <source>
        <dbReference type="ARBA" id="ARBA00003217"/>
    </source>
</evidence>
<evidence type="ECO:0000256" key="3">
    <source>
        <dbReference type="ARBA" id="ARBA00007164"/>
    </source>
</evidence>
<sequence length="385" mass="42542">MQRLKTAFFTFLCLFLATGYLQAATTLMPSAPQVSATSYLVMDADTGKVVLSDKADERFAPASLTKMMTSYIVEYELDKGNIGKDDLVLVSEKAWRTPGSRMFIKEGTQVKLDDLLKGIIIQSGNDASVAVAEHIAGSESAFADLMNQHAKLLGMDNTHFANATGLPAEGHFSTAMDLAILAKAIIQKFPEHYGIYSEKYYTYNQIRQPNRNKLLWRDHTVDGIKTGHTEEAGYCLVASAKRDGMRLISVVMGTNSEESRAQESQKILAYAFRYFRTHKLYGADELLNTAKVWGGLEDQVHLGLNEALAVTIPRGQADQLEATMDVDKVIKAPVIKGQEYGAVRVTLNGEDVVRVPLVAMENVSEGGILKKIWHTIMLFFMSLIS</sequence>
<dbReference type="Proteomes" id="UP000198623">
    <property type="component" value="Unassembled WGS sequence"/>
</dbReference>
<dbReference type="AlphaFoldDB" id="A0A1I2NBZ0"/>
<feature type="signal peptide" evidence="16">
    <location>
        <begin position="1"/>
        <end position="23"/>
    </location>
</feature>
<evidence type="ECO:0000256" key="10">
    <source>
        <dbReference type="ARBA" id="ARBA00022984"/>
    </source>
</evidence>
<dbReference type="EMBL" id="FOOU01000002">
    <property type="protein sequence ID" value="SFG01028.1"/>
    <property type="molecule type" value="Genomic_DNA"/>
</dbReference>
<dbReference type="GO" id="GO:0006508">
    <property type="term" value="P:proteolysis"/>
    <property type="evidence" value="ECO:0007669"/>
    <property type="project" value="UniProtKB-KW"/>
</dbReference>
<dbReference type="PANTHER" id="PTHR21581">
    <property type="entry name" value="D-ALANYL-D-ALANINE CARBOXYPEPTIDASE"/>
    <property type="match status" value="1"/>
</dbReference>
<evidence type="ECO:0000256" key="11">
    <source>
        <dbReference type="ARBA" id="ARBA00023316"/>
    </source>
</evidence>